<evidence type="ECO:0000313" key="4">
    <source>
        <dbReference type="EMBL" id="ETW34181.1"/>
    </source>
</evidence>
<accession>A0A024W1Y4</accession>
<keyword evidence="3" id="KW-0812">Transmembrane</keyword>
<gene>
    <name evidence="4" type="ORF">PFTANZ_05114</name>
</gene>
<reference evidence="4 5" key="1">
    <citation type="submission" date="2013-02" db="EMBL/GenBank/DDBJ databases">
        <title>The Genome Annotation of Plasmodium falciparum Tanzania (2000708).</title>
        <authorList>
            <consortium name="The Broad Institute Genome Sequencing Platform"/>
            <consortium name="The Broad Institute Genome Sequencing Center for Infectious Disease"/>
            <person name="Neafsey D."/>
            <person name="Hoffman S."/>
            <person name="Volkman S."/>
            <person name="Rosenthal P."/>
            <person name="Walker B."/>
            <person name="Young S.K."/>
            <person name="Zeng Q."/>
            <person name="Gargeya S."/>
            <person name="Fitzgerald M."/>
            <person name="Haas B."/>
            <person name="Abouelleil A."/>
            <person name="Allen A.W."/>
            <person name="Alvarado L."/>
            <person name="Arachchi H.M."/>
            <person name="Berlin A.M."/>
            <person name="Chapman S.B."/>
            <person name="Gainer-Dewar J."/>
            <person name="Goldberg J."/>
            <person name="Griggs A."/>
            <person name="Gujja S."/>
            <person name="Hansen M."/>
            <person name="Howarth C."/>
            <person name="Imamovic A."/>
            <person name="Ireland A."/>
            <person name="Larimer J."/>
            <person name="McCowan C."/>
            <person name="Murphy C."/>
            <person name="Pearson M."/>
            <person name="Poon T.W."/>
            <person name="Priest M."/>
            <person name="Roberts A."/>
            <person name="Saif S."/>
            <person name="Shea T."/>
            <person name="Sisk P."/>
            <person name="Sykes S."/>
            <person name="Wortman J."/>
            <person name="Nusbaum C."/>
            <person name="Birren B."/>
        </authorList>
    </citation>
    <scope>NUCLEOTIDE SEQUENCE [LARGE SCALE GENOMIC DNA]</scope>
    <source>
        <strain evidence="5">Tanzania (2000708)</strain>
    </source>
</reference>
<keyword evidence="1" id="KW-0240">DNA-directed RNA polymerase</keyword>
<dbReference type="SUPFAM" id="SSF55257">
    <property type="entry name" value="RBP11-like subunits of RNA polymerase"/>
    <property type="match status" value="1"/>
</dbReference>
<evidence type="ECO:0000256" key="3">
    <source>
        <dbReference type="SAM" id="Phobius"/>
    </source>
</evidence>
<dbReference type="GO" id="GO:0000428">
    <property type="term" value="C:DNA-directed RNA polymerase complex"/>
    <property type="evidence" value="ECO:0007669"/>
    <property type="project" value="UniProtKB-KW"/>
</dbReference>
<dbReference type="EMBL" id="KI926534">
    <property type="protein sequence ID" value="ETW34181.1"/>
    <property type="molecule type" value="Genomic_DNA"/>
</dbReference>
<proteinExistence type="predicted"/>
<dbReference type="AlphaFoldDB" id="A0A024W1Y4"/>
<dbReference type="InterPro" id="IPR036603">
    <property type="entry name" value="RBP11-like"/>
</dbReference>
<keyword evidence="3" id="KW-0472">Membrane</keyword>
<keyword evidence="3" id="KW-1133">Transmembrane helix</keyword>
<evidence type="ECO:0000256" key="1">
    <source>
        <dbReference type="ARBA" id="ARBA00022478"/>
    </source>
</evidence>
<keyword evidence="2" id="KW-0804">Transcription</keyword>
<organism evidence="4 5">
    <name type="scientific">Plasmodium falciparum Tanzania</name>
    <name type="common">2000708</name>
    <dbReference type="NCBI Taxonomy" id="1036725"/>
    <lineage>
        <taxon>Eukaryota</taxon>
        <taxon>Sar</taxon>
        <taxon>Alveolata</taxon>
        <taxon>Apicomplexa</taxon>
        <taxon>Aconoidasida</taxon>
        <taxon>Haemosporida</taxon>
        <taxon>Plasmodiidae</taxon>
        <taxon>Plasmodium</taxon>
        <taxon>Plasmodium (Laverania)</taxon>
    </lineage>
</organism>
<evidence type="ECO:0000256" key="2">
    <source>
        <dbReference type="ARBA" id="ARBA00023163"/>
    </source>
</evidence>
<evidence type="ECO:0000313" key="5">
    <source>
        <dbReference type="Proteomes" id="UP000030708"/>
    </source>
</evidence>
<reference evidence="4 5" key="2">
    <citation type="submission" date="2013-02" db="EMBL/GenBank/DDBJ databases">
        <title>The Genome Sequence of Plasmodium falciparum Tanzania (2000708).</title>
        <authorList>
            <consortium name="The Broad Institute Genome Sequencing Platform"/>
            <consortium name="The Broad Institute Genome Sequencing Center for Infectious Disease"/>
            <person name="Neafsey D."/>
            <person name="Cheeseman I."/>
            <person name="Volkman S."/>
            <person name="Adams J."/>
            <person name="Walker B."/>
            <person name="Young S.K."/>
            <person name="Zeng Q."/>
            <person name="Gargeya S."/>
            <person name="Fitzgerald M."/>
            <person name="Haas B."/>
            <person name="Abouelleil A."/>
            <person name="Alvarado L."/>
            <person name="Arachchi H.M."/>
            <person name="Berlin A.M."/>
            <person name="Chapman S.B."/>
            <person name="Dewar J."/>
            <person name="Goldberg J."/>
            <person name="Griggs A."/>
            <person name="Gujja S."/>
            <person name="Hansen M."/>
            <person name="Howarth C."/>
            <person name="Imamovic A."/>
            <person name="Larimer J."/>
            <person name="McCowan C."/>
            <person name="Murphy C."/>
            <person name="Neiman D."/>
            <person name="Pearson M."/>
            <person name="Priest M."/>
            <person name="Roberts A."/>
            <person name="Saif S."/>
            <person name="Shea T."/>
            <person name="Sisk P."/>
            <person name="Sykes S."/>
            <person name="Wortman J."/>
            <person name="Nusbaum C."/>
            <person name="Birren B."/>
        </authorList>
    </citation>
    <scope>NUCLEOTIDE SEQUENCE [LARGE SCALE GENOMIC DNA]</scope>
    <source>
        <strain evidence="5">Tanzania (2000708)</strain>
    </source>
</reference>
<feature type="transmembrane region" description="Helical" evidence="3">
    <location>
        <begin position="12"/>
        <end position="29"/>
    </location>
</feature>
<dbReference type="Proteomes" id="UP000030708">
    <property type="component" value="Unassembled WGS sequence"/>
</dbReference>
<dbReference type="GO" id="GO:0006351">
    <property type="term" value="P:DNA-templated transcription"/>
    <property type="evidence" value="ECO:0007669"/>
    <property type="project" value="InterPro"/>
</dbReference>
<dbReference type="GO" id="GO:0046983">
    <property type="term" value="F:protein dimerization activity"/>
    <property type="evidence" value="ECO:0007669"/>
    <property type="project" value="InterPro"/>
</dbReference>
<protein>
    <submittedName>
        <fullName evidence="4">Uncharacterized protein</fullName>
    </submittedName>
</protein>
<name>A0A024W1Y4_PLAFA</name>
<sequence length="96" mass="11341">MNILIHYSKFIYPARFTITLLLLLYNIYIYKCIKYSLPLQNVFLCSYKIIPYICLLLYNDKLYGKPAIDILKESLDDLGNMCDIMLNKFNEALKQS</sequence>